<gene>
    <name evidence="2" type="primary">Cnig_chr_III.g8962</name>
    <name evidence="2" type="ORF">B9Z55_008962</name>
</gene>
<dbReference type="EMBL" id="PDUG01000003">
    <property type="protein sequence ID" value="PIC41601.1"/>
    <property type="molecule type" value="Genomic_DNA"/>
</dbReference>
<dbReference type="STRING" id="1611254.A0A2G5UQF8"/>
<protein>
    <submittedName>
        <fullName evidence="2">Uncharacterized protein</fullName>
    </submittedName>
</protein>
<evidence type="ECO:0000313" key="3">
    <source>
        <dbReference type="Proteomes" id="UP000230233"/>
    </source>
</evidence>
<sequence length="460" mass="53942">MYADTKPRVIKCSDMWIVCDEDHIMTSWTADCPNGLSFMPNFYGYWNDLRSDSNLRYFIIDKSDHQKMEKYWKTCDSHEQRAHFTKKLMSNLTVFMHTMRYESQIYVRSIPAAPACSNLENRVFTDEILEIVPIVLRQQGTPISDNHELLQKFRGFWKIGVDHLYNSITLTEFEQVLDLFGINKQLITIVEDPGHDSGRTEMREHGGYNKVLSPNCTVILDPYQAVLYVFQALVPGVNWKTEKCPLHENCLKMLKIQILEVLREMTEVRENHFISLRYIMNKTVAIRKMCEFYYSTTRGTTDIFLVSFSGDDTISEGKYRKTWEFFEISEFRNFFLDPEKPMSSLPVWMARVFIQIGFAERFFKDEQPGNFLRIQQILANCLLFLVPKDRTTVTEQFLNSILLGGPQFSLNLTDLKPKNEPTEEQKELIKNAQKMKENAERRLADVKEKKKAKKAKNLKK</sequence>
<comment type="caution">
    <text evidence="2">The sequence shown here is derived from an EMBL/GenBank/DDBJ whole genome shotgun (WGS) entry which is preliminary data.</text>
</comment>
<dbReference type="Proteomes" id="UP000230233">
    <property type="component" value="Chromosome III"/>
</dbReference>
<evidence type="ECO:0000313" key="2">
    <source>
        <dbReference type="EMBL" id="PIC41601.1"/>
    </source>
</evidence>
<evidence type="ECO:0000256" key="1">
    <source>
        <dbReference type="SAM" id="MobiDB-lite"/>
    </source>
</evidence>
<feature type="compositionally biased region" description="Basic residues" evidence="1">
    <location>
        <begin position="449"/>
        <end position="460"/>
    </location>
</feature>
<name>A0A2G5UQF8_9PELO</name>
<organism evidence="2 3">
    <name type="scientific">Caenorhabditis nigoni</name>
    <dbReference type="NCBI Taxonomy" id="1611254"/>
    <lineage>
        <taxon>Eukaryota</taxon>
        <taxon>Metazoa</taxon>
        <taxon>Ecdysozoa</taxon>
        <taxon>Nematoda</taxon>
        <taxon>Chromadorea</taxon>
        <taxon>Rhabditida</taxon>
        <taxon>Rhabditina</taxon>
        <taxon>Rhabditomorpha</taxon>
        <taxon>Rhabditoidea</taxon>
        <taxon>Rhabditidae</taxon>
        <taxon>Peloderinae</taxon>
        <taxon>Caenorhabditis</taxon>
    </lineage>
</organism>
<dbReference type="OrthoDB" id="5871778at2759"/>
<feature type="region of interest" description="Disordered" evidence="1">
    <location>
        <begin position="432"/>
        <end position="460"/>
    </location>
</feature>
<dbReference type="AlphaFoldDB" id="A0A2G5UQF8"/>
<proteinExistence type="predicted"/>
<reference evidence="3" key="1">
    <citation type="submission" date="2017-10" db="EMBL/GenBank/DDBJ databases">
        <title>Rapid genome shrinkage in a self-fertile nematode reveals novel sperm competition proteins.</title>
        <authorList>
            <person name="Yin D."/>
            <person name="Schwarz E.M."/>
            <person name="Thomas C.G."/>
            <person name="Felde R.L."/>
            <person name="Korf I.F."/>
            <person name="Cutter A.D."/>
            <person name="Schartner C.M."/>
            <person name="Ralston E.J."/>
            <person name="Meyer B.J."/>
            <person name="Haag E.S."/>
        </authorList>
    </citation>
    <scope>NUCLEOTIDE SEQUENCE [LARGE SCALE GENOMIC DNA]</scope>
    <source>
        <strain evidence="3">JU1422</strain>
    </source>
</reference>
<accession>A0A2G5UQF8</accession>
<keyword evidence="3" id="KW-1185">Reference proteome</keyword>
<feature type="compositionally biased region" description="Basic and acidic residues" evidence="1">
    <location>
        <begin position="432"/>
        <end position="448"/>
    </location>
</feature>